<feature type="non-terminal residue" evidence="2">
    <location>
        <position position="429"/>
    </location>
</feature>
<dbReference type="InterPro" id="IPR011989">
    <property type="entry name" value="ARM-like"/>
</dbReference>
<dbReference type="Pfam" id="PF08620">
    <property type="entry name" value="RPAP1_C"/>
    <property type="match status" value="1"/>
</dbReference>
<organism evidence="2">
    <name type="scientific">Cuerna arida</name>
    <dbReference type="NCBI Taxonomy" id="1464854"/>
    <lineage>
        <taxon>Eukaryota</taxon>
        <taxon>Metazoa</taxon>
        <taxon>Ecdysozoa</taxon>
        <taxon>Arthropoda</taxon>
        <taxon>Hexapoda</taxon>
        <taxon>Insecta</taxon>
        <taxon>Pterygota</taxon>
        <taxon>Neoptera</taxon>
        <taxon>Paraneoptera</taxon>
        <taxon>Hemiptera</taxon>
        <taxon>Auchenorrhyncha</taxon>
        <taxon>Membracoidea</taxon>
        <taxon>Cicadellidae</taxon>
        <taxon>Cicadellinae</taxon>
        <taxon>Proconiini</taxon>
        <taxon>Cuerna</taxon>
    </lineage>
</organism>
<dbReference type="PANTHER" id="PTHR21483:SF18">
    <property type="entry name" value="RNA POLYMERASE II-ASSOCIATED PROTEIN 1"/>
    <property type="match status" value="1"/>
</dbReference>
<dbReference type="Gene3D" id="1.25.10.10">
    <property type="entry name" value="Leucine-rich Repeat Variant"/>
    <property type="match status" value="1"/>
</dbReference>
<gene>
    <name evidence="2" type="ORF">g.13714</name>
</gene>
<dbReference type="EMBL" id="GECZ01006026">
    <property type="protein sequence ID" value="JAS63743.1"/>
    <property type="molecule type" value="Transcribed_RNA"/>
</dbReference>
<dbReference type="GO" id="GO:0006366">
    <property type="term" value="P:transcription by RNA polymerase II"/>
    <property type="evidence" value="ECO:0007669"/>
    <property type="project" value="InterPro"/>
</dbReference>
<feature type="non-terminal residue" evidence="2">
    <location>
        <position position="1"/>
    </location>
</feature>
<proteinExistence type="predicted"/>
<evidence type="ECO:0000313" key="2">
    <source>
        <dbReference type="EMBL" id="JAS63743.1"/>
    </source>
</evidence>
<protein>
    <recommendedName>
        <fullName evidence="1">RPAP1 C-terminal domain-containing protein</fullName>
    </recommendedName>
</protein>
<dbReference type="InterPro" id="IPR016024">
    <property type="entry name" value="ARM-type_fold"/>
</dbReference>
<evidence type="ECO:0000259" key="1">
    <source>
        <dbReference type="Pfam" id="PF08620"/>
    </source>
</evidence>
<dbReference type="InterPro" id="IPR013929">
    <property type="entry name" value="RPAP1_C"/>
</dbReference>
<name>A0A1B6GN33_9HEMI</name>
<dbReference type="SUPFAM" id="SSF48371">
    <property type="entry name" value="ARM repeat"/>
    <property type="match status" value="1"/>
</dbReference>
<sequence length="429" mass="48319">PISPVVAQTPAAELVNKFPHMDVLEPEKLEWMQELPPTKLPIRGIPYTARFNFKGELMPYTTEIKTDGLYHHGEEPGRPGYTLQELVQLSRSSMLQHRVTAISTIGSIFYRASDYDSCLARPLLPQLLDSDLFLLFRFSLDDPVRSVVSAAIAAIASVLVNPKDEGCLDRLLETATGVRQPLFSVHLDLKPSEISELKDVQLLRVDVILGALRINLLPRFRYILEKLKPEPVEISHIMRCLIRIARHSSESAASISRTPGLLQVVRKLLNEKPPVACSDALKLFRVMACYSRQVAEYLVETYSLVEVFQRFIAGDLGETTINLALESFYTWQTLLNYHLTTSNVSMFTPVIQRLLMYYVESINLDGARADLAHATALINWLTTVLRINVSYAQCLIPAFQLCALKWLSQAETTYPLKWADHALLGAVLQ</sequence>
<dbReference type="AlphaFoldDB" id="A0A1B6GN33"/>
<reference evidence="2" key="1">
    <citation type="submission" date="2015-11" db="EMBL/GenBank/DDBJ databases">
        <title>De novo transcriptome assembly of four potential Pierce s Disease insect vectors from Arizona vineyards.</title>
        <authorList>
            <person name="Tassone E.E."/>
        </authorList>
    </citation>
    <scope>NUCLEOTIDE SEQUENCE</scope>
</reference>
<dbReference type="PANTHER" id="PTHR21483">
    <property type="entry name" value="RNA POLYMERASE II-ASSOCIATED PROTEIN 1"/>
    <property type="match status" value="1"/>
</dbReference>
<feature type="domain" description="RPAP1 C-terminal" evidence="1">
    <location>
        <begin position="49"/>
        <end position="112"/>
    </location>
</feature>
<dbReference type="InterPro" id="IPR039913">
    <property type="entry name" value="RPAP1/Rba50"/>
</dbReference>
<accession>A0A1B6GN33</accession>